<dbReference type="SMART" id="SM00257">
    <property type="entry name" value="LysM"/>
    <property type="match status" value="1"/>
</dbReference>
<dbReference type="InterPro" id="IPR018392">
    <property type="entry name" value="LysM"/>
</dbReference>
<proteinExistence type="predicted"/>
<dbReference type="InterPro" id="IPR036779">
    <property type="entry name" value="LysM_dom_sf"/>
</dbReference>
<organism evidence="2">
    <name type="scientific">Siphoviridae sp. ctdHi7</name>
    <dbReference type="NCBI Taxonomy" id="2825577"/>
    <lineage>
        <taxon>Viruses</taxon>
        <taxon>Duplodnaviria</taxon>
        <taxon>Heunggongvirae</taxon>
        <taxon>Uroviricota</taxon>
        <taxon>Caudoviricetes</taxon>
    </lineage>
</organism>
<dbReference type="InterPro" id="IPR052196">
    <property type="entry name" value="Bact_Kbp"/>
</dbReference>
<reference evidence="2" key="1">
    <citation type="journal article" date="2021" name="Proc. Natl. Acad. Sci. U.S.A.">
        <title>A Catalog of Tens of Thousands of Viruses from Human Metagenomes Reveals Hidden Associations with Chronic Diseases.</title>
        <authorList>
            <person name="Tisza M.J."/>
            <person name="Buck C.B."/>
        </authorList>
    </citation>
    <scope>NUCLEOTIDE SEQUENCE</scope>
    <source>
        <strain evidence="2">CtdHi7</strain>
    </source>
</reference>
<dbReference type="SUPFAM" id="SSF54106">
    <property type="entry name" value="LysM domain"/>
    <property type="match status" value="1"/>
</dbReference>
<sequence>MWTRRRSLRLCNSTSNPYSRALSNRKSTRREICPMIIKNKYEVWITFNGEKEKIRLPVLPEEFNMSMGSKDQSVDIIGLGEILVAQSRPATEFSFSSFLPAATFPGIQFSHIYEPKTIRDKLIGWKNSKKPVHLIITGLNVDCYCRITKFQPTEKGGDVGTVHYSIAFKEYRETKVRQVKVEVKTATATVSSNTARTDNTTPPKTYTVKRGDCLWNIAKRFLGSGAKYTQIYNLNRDKIKNPNLIYVGQVLTLP</sequence>
<dbReference type="EMBL" id="BK015985">
    <property type="protein sequence ID" value="DAF88404.1"/>
    <property type="molecule type" value="Genomic_DNA"/>
</dbReference>
<dbReference type="PROSITE" id="PS51782">
    <property type="entry name" value="LYSM"/>
    <property type="match status" value="1"/>
</dbReference>
<dbReference type="PANTHER" id="PTHR34700">
    <property type="entry name" value="POTASSIUM BINDING PROTEIN KBP"/>
    <property type="match status" value="1"/>
</dbReference>
<evidence type="ECO:0000313" key="2">
    <source>
        <dbReference type="EMBL" id="DAF88404.1"/>
    </source>
</evidence>
<dbReference type="Gene3D" id="3.10.350.10">
    <property type="entry name" value="LysM domain"/>
    <property type="match status" value="1"/>
</dbReference>
<evidence type="ECO:0000259" key="1">
    <source>
        <dbReference type="PROSITE" id="PS51782"/>
    </source>
</evidence>
<dbReference type="Pfam" id="PF01476">
    <property type="entry name" value="LysM"/>
    <property type="match status" value="1"/>
</dbReference>
<accession>A0A8S5U1R4</accession>
<dbReference type="CDD" id="cd00118">
    <property type="entry name" value="LysM"/>
    <property type="match status" value="1"/>
</dbReference>
<feature type="domain" description="LysM" evidence="1">
    <location>
        <begin position="204"/>
        <end position="253"/>
    </location>
</feature>
<protein>
    <submittedName>
        <fullName evidence="2">Tail assembly protein</fullName>
    </submittedName>
</protein>
<name>A0A8S5U1R4_9CAUD</name>
<dbReference type="PANTHER" id="PTHR34700:SF4">
    <property type="entry name" value="PHAGE-LIKE ELEMENT PBSX PROTEIN XKDP"/>
    <property type="match status" value="1"/>
</dbReference>